<accession>A0A839QLW3</accession>
<protein>
    <submittedName>
        <fullName evidence="1">Uncharacterized protein</fullName>
    </submittedName>
</protein>
<name>A0A839QLW3_9MICC</name>
<evidence type="ECO:0000313" key="2">
    <source>
        <dbReference type="Proteomes" id="UP000523000"/>
    </source>
</evidence>
<reference evidence="1 2" key="1">
    <citation type="submission" date="2020-08" db="EMBL/GenBank/DDBJ databases">
        <title>Sequencing the genomes of 1000 actinobacteria strains.</title>
        <authorList>
            <person name="Klenk H.-P."/>
        </authorList>
    </citation>
    <scope>NUCLEOTIDE SEQUENCE [LARGE SCALE GENOMIC DNA]</scope>
    <source>
        <strain evidence="1 2">DSM 22826</strain>
    </source>
</reference>
<sequence>MLALVLDPALNGPPDAFQQLADGLAISPGMSSKAK</sequence>
<gene>
    <name evidence="1" type="ORF">E9229_003665</name>
</gene>
<keyword evidence="2" id="KW-1185">Reference proteome</keyword>
<proteinExistence type="predicted"/>
<dbReference type="AlphaFoldDB" id="A0A839QLW3"/>
<evidence type="ECO:0000313" key="1">
    <source>
        <dbReference type="EMBL" id="MBB2997418.1"/>
    </source>
</evidence>
<comment type="caution">
    <text evidence="1">The sequence shown here is derived from an EMBL/GenBank/DDBJ whole genome shotgun (WGS) entry which is preliminary data.</text>
</comment>
<dbReference type="EMBL" id="JACHVS010000002">
    <property type="protein sequence ID" value="MBB2997418.1"/>
    <property type="molecule type" value="Genomic_DNA"/>
</dbReference>
<dbReference type="Proteomes" id="UP000523000">
    <property type="component" value="Unassembled WGS sequence"/>
</dbReference>
<organism evidence="1 2">
    <name type="scientific">Paeniglutamicibacter cryotolerans</name>
    <dbReference type="NCBI Taxonomy" id="670079"/>
    <lineage>
        <taxon>Bacteria</taxon>
        <taxon>Bacillati</taxon>
        <taxon>Actinomycetota</taxon>
        <taxon>Actinomycetes</taxon>
        <taxon>Micrococcales</taxon>
        <taxon>Micrococcaceae</taxon>
        <taxon>Paeniglutamicibacter</taxon>
    </lineage>
</organism>